<evidence type="ECO:0000313" key="3">
    <source>
        <dbReference type="Ensembl" id="ENSOKIP00005032665.1"/>
    </source>
</evidence>
<keyword evidence="2" id="KW-0472">Membrane</keyword>
<evidence type="ECO:0000256" key="2">
    <source>
        <dbReference type="SAM" id="Phobius"/>
    </source>
</evidence>
<keyword evidence="2" id="KW-0812">Transmembrane</keyword>
<name>A0A8C7FSW7_ONCKI</name>
<evidence type="ECO:0000256" key="1">
    <source>
        <dbReference type="SAM" id="MobiDB-lite"/>
    </source>
</evidence>
<dbReference type="GeneTree" id="ENSGT00410000029447"/>
<proteinExistence type="predicted"/>
<gene>
    <name evidence="3" type="primary">LOC109902677</name>
</gene>
<evidence type="ECO:0000313" key="4">
    <source>
        <dbReference type="Proteomes" id="UP000694557"/>
    </source>
</evidence>
<organism evidence="3 4">
    <name type="scientific">Oncorhynchus kisutch</name>
    <name type="common">Coho salmon</name>
    <name type="synonym">Salmo kisutch</name>
    <dbReference type="NCBI Taxonomy" id="8019"/>
    <lineage>
        <taxon>Eukaryota</taxon>
        <taxon>Metazoa</taxon>
        <taxon>Chordata</taxon>
        <taxon>Craniata</taxon>
        <taxon>Vertebrata</taxon>
        <taxon>Euteleostomi</taxon>
        <taxon>Actinopterygii</taxon>
        <taxon>Neopterygii</taxon>
        <taxon>Teleostei</taxon>
        <taxon>Protacanthopterygii</taxon>
        <taxon>Salmoniformes</taxon>
        <taxon>Salmonidae</taxon>
        <taxon>Salmoninae</taxon>
        <taxon>Oncorhynchus</taxon>
    </lineage>
</organism>
<dbReference type="AlphaFoldDB" id="A0A8C7FSW7"/>
<keyword evidence="2" id="KW-1133">Transmembrane helix</keyword>
<dbReference type="Ensembl" id="ENSOKIT00005034492.1">
    <property type="protein sequence ID" value="ENSOKIP00005032665.1"/>
    <property type="gene ID" value="ENSOKIG00005013977.1"/>
</dbReference>
<reference evidence="3" key="2">
    <citation type="submission" date="2025-09" db="UniProtKB">
        <authorList>
            <consortium name="Ensembl"/>
        </authorList>
    </citation>
    <scope>IDENTIFICATION</scope>
</reference>
<feature type="region of interest" description="Disordered" evidence="1">
    <location>
        <begin position="168"/>
        <end position="201"/>
    </location>
</feature>
<keyword evidence="4" id="KW-1185">Reference proteome</keyword>
<feature type="region of interest" description="Disordered" evidence="1">
    <location>
        <begin position="311"/>
        <end position="358"/>
    </location>
</feature>
<accession>A0A8C7FSW7</accession>
<dbReference type="InterPro" id="IPR009360">
    <property type="entry name" value="Isy1"/>
</dbReference>
<dbReference type="Pfam" id="PF06246">
    <property type="entry name" value="Isy1"/>
    <property type="match status" value="1"/>
</dbReference>
<reference evidence="3" key="1">
    <citation type="submission" date="2025-08" db="UniProtKB">
        <authorList>
            <consortium name="Ensembl"/>
        </authorList>
    </citation>
    <scope>IDENTIFICATION</scope>
</reference>
<feature type="compositionally biased region" description="Basic and acidic residues" evidence="1">
    <location>
        <begin position="312"/>
        <end position="324"/>
    </location>
</feature>
<dbReference type="Proteomes" id="UP000694557">
    <property type="component" value="Unassembled WGS sequence"/>
</dbReference>
<protein>
    <submittedName>
        <fullName evidence="3">Si:dkey-86e18.1</fullName>
    </submittedName>
</protein>
<sequence>MTEEWEYILIYLVVYVPCSVIYFPLVHCLTPTQLVTTIHFFVCNVSSPIYPKKKNVAGKLACPSQMARNEEKQLGKLNRLWLQKERDEGRIKDVHEPRPKLSTLNSASSIKKWIPSIKNEIEYYLQQSQLSHYPERKIAEFQLSIQGLEKEYKRFICKLQALDPTCKHQPWSPRAYTKRSSDTRISPNTAKKPRGLQSCDLSRPVGGAQSNWVVKRTGSDATSASENKVHFHQSGTFLSTFPVDLTNPSPESTNPDQDQPLNFDRTRLAVVLAGSRGPLQPGSSHTQSLARVLLSGLPNLHSSPLGRAIAAQDRDNTGAERRDSTGAGGAHSTVNDEKSTGHVLGLGCYSSSDDEADT</sequence>
<feature type="transmembrane region" description="Helical" evidence="2">
    <location>
        <begin position="7"/>
        <end position="25"/>
    </location>
</feature>
<dbReference type="GO" id="GO:0000350">
    <property type="term" value="P:generation of catalytic spliceosome for second transesterification step"/>
    <property type="evidence" value="ECO:0007669"/>
    <property type="project" value="InterPro"/>
</dbReference>